<protein>
    <submittedName>
        <fullName evidence="1">Uncharacterized protein</fullName>
    </submittedName>
</protein>
<evidence type="ECO:0000313" key="2">
    <source>
        <dbReference type="Proteomes" id="UP001054837"/>
    </source>
</evidence>
<accession>A0AAV4NXK9</accession>
<name>A0AAV4NXK9_9ARAC</name>
<dbReference type="EMBL" id="BPLQ01002195">
    <property type="protein sequence ID" value="GIX89635.1"/>
    <property type="molecule type" value="Genomic_DNA"/>
</dbReference>
<gene>
    <name evidence="1" type="ORF">CDAR_390421</name>
</gene>
<dbReference type="Proteomes" id="UP001054837">
    <property type="component" value="Unassembled WGS sequence"/>
</dbReference>
<reference evidence="1 2" key="1">
    <citation type="submission" date="2021-06" db="EMBL/GenBank/DDBJ databases">
        <title>Caerostris darwini draft genome.</title>
        <authorList>
            <person name="Kono N."/>
            <person name="Arakawa K."/>
        </authorList>
    </citation>
    <scope>NUCLEOTIDE SEQUENCE [LARGE SCALE GENOMIC DNA]</scope>
</reference>
<evidence type="ECO:0000313" key="1">
    <source>
        <dbReference type="EMBL" id="GIX89635.1"/>
    </source>
</evidence>
<proteinExistence type="predicted"/>
<comment type="caution">
    <text evidence="1">The sequence shown here is derived from an EMBL/GenBank/DDBJ whole genome shotgun (WGS) entry which is preliminary data.</text>
</comment>
<keyword evidence="2" id="KW-1185">Reference proteome</keyword>
<organism evidence="1 2">
    <name type="scientific">Caerostris darwini</name>
    <dbReference type="NCBI Taxonomy" id="1538125"/>
    <lineage>
        <taxon>Eukaryota</taxon>
        <taxon>Metazoa</taxon>
        <taxon>Ecdysozoa</taxon>
        <taxon>Arthropoda</taxon>
        <taxon>Chelicerata</taxon>
        <taxon>Arachnida</taxon>
        <taxon>Araneae</taxon>
        <taxon>Araneomorphae</taxon>
        <taxon>Entelegynae</taxon>
        <taxon>Araneoidea</taxon>
        <taxon>Araneidae</taxon>
        <taxon>Caerostris</taxon>
    </lineage>
</organism>
<dbReference type="AlphaFoldDB" id="A0AAV4NXK9"/>
<sequence length="107" mass="12151">MKLRHEADVCDKRKKFGEEQASPSKLLIEPISERLTASKTFVPSLLDCRQDKLEVVSSCLRVSCTLSQVGLTLNRRLKTDCFKPICLISAYLDARKSPGRYHRSTHT</sequence>